<dbReference type="InterPro" id="IPR011004">
    <property type="entry name" value="Trimer_LpxA-like_sf"/>
</dbReference>
<dbReference type="PANTHER" id="PTHR43300:SF7">
    <property type="entry name" value="UDP-N-ACETYLBACILLOSAMINE N-ACETYLTRANSFERASE"/>
    <property type="match status" value="1"/>
</dbReference>
<evidence type="ECO:0000256" key="1">
    <source>
        <dbReference type="ARBA" id="ARBA00007274"/>
    </source>
</evidence>
<dbReference type="Gene3D" id="2.160.10.10">
    <property type="entry name" value="Hexapeptide repeat proteins"/>
    <property type="match status" value="1"/>
</dbReference>
<dbReference type="InterPro" id="IPR001451">
    <property type="entry name" value="Hexapep"/>
</dbReference>
<protein>
    <submittedName>
        <fullName evidence="4">Acetyltransferase</fullName>
    </submittedName>
</protein>
<feature type="active site" description="Proton acceptor" evidence="2">
    <location>
        <position position="137"/>
    </location>
</feature>
<dbReference type="SUPFAM" id="SSF51161">
    <property type="entry name" value="Trimeric LpxA-like enzymes"/>
    <property type="match status" value="1"/>
</dbReference>
<sequence length="187" mass="20419">MNKIYAVYGAAGCGRSLMPIAREHIATGETIYFIDDALTTEQQINGYKAVNYDMFKAIESDEKNVLIAIANSNIRQKLAEKLINDGINIWTVKSQSTVIMDNVIIGNGAALSPFVTIGANVIVGQCFHANLYSYVEHDCVIGDFVTFAPRVSCNGNVHIEDHAYIGTGAVLRQGTPDKPLITEVTHR</sequence>
<comment type="similarity">
    <text evidence="1">Belongs to the transferase hexapeptide repeat family.</text>
</comment>
<feature type="domain" description="PglD N-terminal" evidence="3">
    <location>
        <begin position="6"/>
        <end position="82"/>
    </location>
</feature>
<dbReference type="CDD" id="cd03360">
    <property type="entry name" value="LbH_AT_putative"/>
    <property type="match status" value="1"/>
</dbReference>
<feature type="site" description="Increases basicity of active site His" evidence="2">
    <location>
        <position position="138"/>
    </location>
</feature>
<dbReference type="InterPro" id="IPR041561">
    <property type="entry name" value="PglD_N"/>
</dbReference>
<dbReference type="GO" id="GO:0016740">
    <property type="term" value="F:transferase activity"/>
    <property type="evidence" value="ECO:0007669"/>
    <property type="project" value="UniProtKB-KW"/>
</dbReference>
<accession>A0A6P1KCA0</accession>
<evidence type="ECO:0000313" key="4">
    <source>
        <dbReference type="EMBL" id="QHG09528.1"/>
    </source>
</evidence>
<dbReference type="PANTHER" id="PTHR43300">
    <property type="entry name" value="ACETYLTRANSFERASE"/>
    <property type="match status" value="1"/>
</dbReference>
<evidence type="ECO:0000259" key="3">
    <source>
        <dbReference type="Pfam" id="PF17836"/>
    </source>
</evidence>
<dbReference type="Pfam" id="PF00132">
    <property type="entry name" value="Hexapep"/>
    <property type="match status" value="1"/>
</dbReference>
<dbReference type="InterPro" id="IPR050179">
    <property type="entry name" value="Trans_hexapeptide_repeat"/>
</dbReference>
<proteinExistence type="inferred from homology"/>
<dbReference type="EMBL" id="CP047226">
    <property type="protein sequence ID" value="QHG09528.1"/>
    <property type="molecule type" value="Genomic_DNA"/>
</dbReference>
<dbReference type="AlphaFoldDB" id="A0A6P1KCA0"/>
<dbReference type="Gene3D" id="3.40.50.20">
    <property type="match status" value="1"/>
</dbReference>
<reference evidence="4" key="1">
    <citation type="journal article" date="2020" name="Microbiol. Resour. Announc.">
        <title>Complete Genome Sequence of Moraxella osloensis Strain YV1, Isolated from an Australian Wastewater Treatment Plant.</title>
        <authorList>
            <person name="Batinovic S."/>
            <person name="Rice D.T.F."/>
            <person name="Seviour R.J."/>
            <person name="Petrovski S."/>
        </authorList>
    </citation>
    <scope>NUCLEOTIDE SEQUENCE</scope>
    <source>
        <strain evidence="4">YV1</strain>
    </source>
</reference>
<evidence type="ECO:0000256" key="2">
    <source>
        <dbReference type="PIRSR" id="PIRSR620019-1"/>
    </source>
</evidence>
<dbReference type="InterPro" id="IPR020019">
    <property type="entry name" value="AcTrfase_PglD-like"/>
</dbReference>
<dbReference type="Pfam" id="PF17836">
    <property type="entry name" value="PglD_N"/>
    <property type="match status" value="1"/>
</dbReference>
<organism evidence="4">
    <name type="scientific">Faucicola osloensis</name>
    <name type="common">Moraxella osloensis</name>
    <dbReference type="NCBI Taxonomy" id="34062"/>
    <lineage>
        <taxon>Bacteria</taxon>
        <taxon>Pseudomonadati</taxon>
        <taxon>Pseudomonadota</taxon>
        <taxon>Gammaproteobacteria</taxon>
        <taxon>Moraxellales</taxon>
        <taxon>Moraxellaceae</taxon>
        <taxon>Faucicola</taxon>
    </lineage>
</organism>
<keyword evidence="4" id="KW-0808">Transferase</keyword>
<gene>
    <name evidence="4" type="ORF">GSF12_06245</name>
</gene>
<name>A0A6P1KCA0_FAUOS</name>